<protein>
    <recommendedName>
        <fullName evidence="11">Twin-arginine translocase subunit TatB</fullName>
    </recommendedName>
</protein>
<keyword evidence="3 8" id="KW-0812">Transmembrane</keyword>
<evidence type="ECO:0000256" key="3">
    <source>
        <dbReference type="ARBA" id="ARBA00022692"/>
    </source>
</evidence>
<dbReference type="Gene3D" id="1.20.5.3310">
    <property type="match status" value="1"/>
</dbReference>
<dbReference type="RefSeq" id="WP_149487492.1">
    <property type="nucleotide sequence ID" value="NZ_CP036150.1"/>
</dbReference>
<dbReference type="Proteomes" id="UP000324209">
    <property type="component" value="Chromosome"/>
</dbReference>
<keyword evidence="4" id="KW-0653">Protein transport</keyword>
<proteinExistence type="predicted"/>
<gene>
    <name evidence="9" type="ORF">EXM22_16055</name>
</gene>
<evidence type="ECO:0000256" key="8">
    <source>
        <dbReference type="SAM" id="Phobius"/>
    </source>
</evidence>
<sequence length="88" mass="10248">MFGFGITEIITLLIVIIVLVNPRDIPALVRKIGRVYGSVMRQMNGIRKNFARFEEEIKTAASFDEDKVFDYKKKPFKREKTSLKHQES</sequence>
<dbReference type="InterPro" id="IPR003369">
    <property type="entry name" value="TatA/B/E"/>
</dbReference>
<keyword evidence="7 8" id="KW-0472">Membrane</keyword>
<organism evidence="9 10">
    <name type="scientific">Oceanispirochaeta crateris</name>
    <dbReference type="NCBI Taxonomy" id="2518645"/>
    <lineage>
        <taxon>Bacteria</taxon>
        <taxon>Pseudomonadati</taxon>
        <taxon>Spirochaetota</taxon>
        <taxon>Spirochaetia</taxon>
        <taxon>Spirochaetales</taxon>
        <taxon>Spirochaetaceae</taxon>
        <taxon>Oceanispirochaeta</taxon>
    </lineage>
</organism>
<evidence type="ECO:0008006" key="11">
    <source>
        <dbReference type="Google" id="ProtNLM"/>
    </source>
</evidence>
<keyword evidence="5 8" id="KW-1133">Transmembrane helix</keyword>
<reference evidence="9 10" key="1">
    <citation type="submission" date="2019-02" db="EMBL/GenBank/DDBJ databases">
        <title>Complete Genome Sequence and Methylome Analysis of free living Spirochaetas.</title>
        <authorList>
            <person name="Fomenkov A."/>
            <person name="Dubinina G."/>
            <person name="Leshcheva N."/>
            <person name="Mikheeva N."/>
            <person name="Grabovich M."/>
            <person name="Vincze T."/>
            <person name="Roberts R.J."/>
        </authorList>
    </citation>
    <scope>NUCLEOTIDE SEQUENCE [LARGE SCALE GENOMIC DNA]</scope>
    <source>
        <strain evidence="9 10">K2</strain>
    </source>
</reference>
<evidence type="ECO:0000256" key="7">
    <source>
        <dbReference type="ARBA" id="ARBA00023136"/>
    </source>
</evidence>
<evidence type="ECO:0000256" key="4">
    <source>
        <dbReference type="ARBA" id="ARBA00022927"/>
    </source>
</evidence>
<evidence type="ECO:0000256" key="2">
    <source>
        <dbReference type="ARBA" id="ARBA00022448"/>
    </source>
</evidence>
<keyword evidence="2" id="KW-0813">Transport</keyword>
<evidence type="ECO:0000313" key="10">
    <source>
        <dbReference type="Proteomes" id="UP000324209"/>
    </source>
</evidence>
<evidence type="ECO:0000313" key="9">
    <source>
        <dbReference type="EMBL" id="QEN09417.1"/>
    </source>
</evidence>
<comment type="subcellular location">
    <subcellularLocation>
        <location evidence="1">Membrane</location>
        <topology evidence="1">Single-pass membrane protein</topology>
    </subcellularLocation>
</comment>
<dbReference type="AlphaFoldDB" id="A0A5C1QPM4"/>
<feature type="transmembrane region" description="Helical" evidence="8">
    <location>
        <begin position="6"/>
        <end position="22"/>
    </location>
</feature>
<accession>A0A5C1QPM4</accession>
<evidence type="ECO:0000256" key="6">
    <source>
        <dbReference type="ARBA" id="ARBA00023010"/>
    </source>
</evidence>
<keyword evidence="6" id="KW-0811">Translocation</keyword>
<dbReference type="Pfam" id="PF02416">
    <property type="entry name" value="TatA_B_E"/>
    <property type="match status" value="1"/>
</dbReference>
<keyword evidence="10" id="KW-1185">Reference proteome</keyword>
<dbReference type="EMBL" id="CP036150">
    <property type="protein sequence ID" value="QEN09417.1"/>
    <property type="molecule type" value="Genomic_DNA"/>
</dbReference>
<dbReference type="KEGG" id="ock:EXM22_16055"/>
<evidence type="ECO:0000256" key="1">
    <source>
        <dbReference type="ARBA" id="ARBA00004167"/>
    </source>
</evidence>
<name>A0A5C1QPM4_9SPIO</name>
<evidence type="ECO:0000256" key="5">
    <source>
        <dbReference type="ARBA" id="ARBA00022989"/>
    </source>
</evidence>